<name>X1QEQ9_9ZZZZ</name>
<organism evidence="1">
    <name type="scientific">marine sediment metagenome</name>
    <dbReference type="NCBI Taxonomy" id="412755"/>
    <lineage>
        <taxon>unclassified sequences</taxon>
        <taxon>metagenomes</taxon>
        <taxon>ecological metagenomes</taxon>
    </lineage>
</organism>
<comment type="caution">
    <text evidence="1">The sequence shown here is derived from an EMBL/GenBank/DDBJ whole genome shotgun (WGS) entry which is preliminary data.</text>
</comment>
<evidence type="ECO:0000313" key="1">
    <source>
        <dbReference type="EMBL" id="GAI66703.1"/>
    </source>
</evidence>
<gene>
    <name evidence="1" type="ORF">S12H4_08718</name>
</gene>
<proteinExistence type="predicted"/>
<feature type="non-terminal residue" evidence="1">
    <location>
        <position position="38"/>
    </location>
</feature>
<dbReference type="EMBL" id="BARW01003407">
    <property type="protein sequence ID" value="GAI66703.1"/>
    <property type="molecule type" value="Genomic_DNA"/>
</dbReference>
<dbReference type="AlphaFoldDB" id="X1QEQ9"/>
<protein>
    <submittedName>
        <fullName evidence="1">Uncharacterized protein</fullName>
    </submittedName>
</protein>
<accession>X1QEQ9</accession>
<reference evidence="1" key="1">
    <citation type="journal article" date="2014" name="Front. Microbiol.">
        <title>High frequency of phylogenetically diverse reductive dehalogenase-homologous genes in deep subseafloor sedimentary metagenomes.</title>
        <authorList>
            <person name="Kawai M."/>
            <person name="Futagami T."/>
            <person name="Toyoda A."/>
            <person name="Takaki Y."/>
            <person name="Nishi S."/>
            <person name="Hori S."/>
            <person name="Arai W."/>
            <person name="Tsubouchi T."/>
            <person name="Morono Y."/>
            <person name="Uchiyama I."/>
            <person name="Ito T."/>
            <person name="Fujiyama A."/>
            <person name="Inagaki F."/>
            <person name="Takami H."/>
        </authorList>
    </citation>
    <scope>NUCLEOTIDE SEQUENCE</scope>
    <source>
        <strain evidence="1">Expedition CK06-06</strain>
    </source>
</reference>
<sequence>MEILAEKAINVTTVTIVRAFGNPHIPKLVKYVTVISHK</sequence>